<keyword evidence="2" id="KW-1185">Reference proteome</keyword>
<evidence type="ECO:0000313" key="2">
    <source>
        <dbReference type="Proteomes" id="UP000887116"/>
    </source>
</evidence>
<name>A0A8X6HYH5_TRICU</name>
<dbReference type="EMBL" id="BMAO01039360">
    <property type="protein sequence ID" value="GFR30890.1"/>
    <property type="molecule type" value="Genomic_DNA"/>
</dbReference>
<comment type="caution">
    <text evidence="1">The sequence shown here is derived from an EMBL/GenBank/DDBJ whole genome shotgun (WGS) entry which is preliminary data.</text>
</comment>
<sequence>MSEKFHSRTPGKKSLMASASPRKYLSLANECFIRILIFENTARFIFETKYNAFENNVRKVIKSGGSEQRIETHKCRSLKYGGGKVMRFTYDGIEKLTKDTRDT</sequence>
<dbReference type="AlphaFoldDB" id="A0A8X6HYH5"/>
<reference evidence="1" key="1">
    <citation type="submission" date="2020-07" db="EMBL/GenBank/DDBJ databases">
        <title>Multicomponent nature underlies the extraordinary mechanical properties of spider dragline silk.</title>
        <authorList>
            <person name="Kono N."/>
            <person name="Nakamura H."/>
            <person name="Mori M."/>
            <person name="Yoshida Y."/>
            <person name="Ohtoshi R."/>
            <person name="Malay A.D."/>
            <person name="Moran D.A.P."/>
            <person name="Tomita M."/>
            <person name="Numata K."/>
            <person name="Arakawa K."/>
        </authorList>
    </citation>
    <scope>NUCLEOTIDE SEQUENCE</scope>
</reference>
<dbReference type="Proteomes" id="UP000887116">
    <property type="component" value="Unassembled WGS sequence"/>
</dbReference>
<evidence type="ECO:0000313" key="1">
    <source>
        <dbReference type="EMBL" id="GFR30890.1"/>
    </source>
</evidence>
<protein>
    <submittedName>
        <fullName evidence="1">Uncharacterized protein</fullName>
    </submittedName>
</protein>
<proteinExistence type="predicted"/>
<accession>A0A8X6HYH5</accession>
<organism evidence="1 2">
    <name type="scientific">Trichonephila clavata</name>
    <name type="common">Joro spider</name>
    <name type="synonym">Nephila clavata</name>
    <dbReference type="NCBI Taxonomy" id="2740835"/>
    <lineage>
        <taxon>Eukaryota</taxon>
        <taxon>Metazoa</taxon>
        <taxon>Ecdysozoa</taxon>
        <taxon>Arthropoda</taxon>
        <taxon>Chelicerata</taxon>
        <taxon>Arachnida</taxon>
        <taxon>Araneae</taxon>
        <taxon>Araneomorphae</taxon>
        <taxon>Entelegynae</taxon>
        <taxon>Araneoidea</taxon>
        <taxon>Nephilidae</taxon>
        <taxon>Trichonephila</taxon>
    </lineage>
</organism>
<gene>
    <name evidence="1" type="ORF">TNCT_5231</name>
</gene>